<name>A1SXD8_PSYIN</name>
<dbReference type="InterPro" id="IPR027417">
    <property type="entry name" value="P-loop_NTPase"/>
</dbReference>
<dbReference type="GO" id="GO:0016887">
    <property type="term" value="F:ATP hydrolysis activity"/>
    <property type="evidence" value="ECO:0007669"/>
    <property type="project" value="InterPro"/>
</dbReference>
<feature type="domain" description="ABC transporter" evidence="4">
    <location>
        <begin position="19"/>
        <end position="269"/>
    </location>
</feature>
<dbReference type="InterPro" id="IPR013563">
    <property type="entry name" value="Oligopep_ABC_C"/>
</dbReference>
<gene>
    <name evidence="5" type="ordered locus">Ping_2421</name>
</gene>
<evidence type="ECO:0000259" key="4">
    <source>
        <dbReference type="PROSITE" id="PS50893"/>
    </source>
</evidence>
<dbReference type="SUPFAM" id="SSF52540">
    <property type="entry name" value="P-loop containing nucleoside triphosphate hydrolases"/>
    <property type="match status" value="2"/>
</dbReference>
<dbReference type="Pfam" id="PF00005">
    <property type="entry name" value="ABC_tran"/>
    <property type="match status" value="2"/>
</dbReference>
<proteinExistence type="predicted"/>
<dbReference type="STRING" id="357804.Ping_2421"/>
<dbReference type="GO" id="GO:0055085">
    <property type="term" value="P:transmembrane transport"/>
    <property type="evidence" value="ECO:0007669"/>
    <property type="project" value="UniProtKB-ARBA"/>
</dbReference>
<dbReference type="HOGENOM" id="CLU_000604_86_2_6"/>
<feature type="domain" description="ABC transporter" evidence="4">
    <location>
        <begin position="303"/>
        <end position="559"/>
    </location>
</feature>
<dbReference type="FunFam" id="3.40.50.300:FF:000016">
    <property type="entry name" value="Oligopeptide ABC transporter ATP-binding component"/>
    <property type="match status" value="1"/>
</dbReference>
<dbReference type="InterPro" id="IPR050319">
    <property type="entry name" value="ABC_transp_ATP-bind"/>
</dbReference>
<dbReference type="RefSeq" id="WP_011770713.1">
    <property type="nucleotide sequence ID" value="NC_008709.1"/>
</dbReference>
<keyword evidence="1" id="KW-0813">Transport</keyword>
<evidence type="ECO:0000256" key="1">
    <source>
        <dbReference type="ARBA" id="ARBA00022448"/>
    </source>
</evidence>
<dbReference type="eggNOG" id="COG4172">
    <property type="taxonomic scope" value="Bacteria"/>
</dbReference>
<evidence type="ECO:0000256" key="3">
    <source>
        <dbReference type="ARBA" id="ARBA00022840"/>
    </source>
</evidence>
<dbReference type="PANTHER" id="PTHR43776">
    <property type="entry name" value="TRANSPORT ATP-BINDING PROTEIN"/>
    <property type="match status" value="1"/>
</dbReference>
<dbReference type="EMBL" id="CP000510">
    <property type="protein sequence ID" value="ABM04153.1"/>
    <property type="molecule type" value="Genomic_DNA"/>
</dbReference>
<keyword evidence="6" id="KW-1185">Reference proteome</keyword>
<dbReference type="GO" id="GO:0005524">
    <property type="term" value="F:ATP binding"/>
    <property type="evidence" value="ECO:0007669"/>
    <property type="project" value="UniProtKB-KW"/>
</dbReference>
<dbReference type="AlphaFoldDB" id="A1SXD8"/>
<dbReference type="Proteomes" id="UP000000639">
    <property type="component" value="Chromosome"/>
</dbReference>
<dbReference type="Gene3D" id="3.40.50.300">
    <property type="entry name" value="P-loop containing nucleotide triphosphate hydrolases"/>
    <property type="match status" value="2"/>
</dbReference>
<dbReference type="PROSITE" id="PS50893">
    <property type="entry name" value="ABC_TRANSPORTER_2"/>
    <property type="match status" value="2"/>
</dbReference>
<evidence type="ECO:0000313" key="6">
    <source>
        <dbReference type="Proteomes" id="UP000000639"/>
    </source>
</evidence>
<keyword evidence="3" id="KW-0067">ATP-binding</keyword>
<keyword evidence="2" id="KW-0547">Nucleotide-binding</keyword>
<accession>A1SXD8</accession>
<dbReference type="OrthoDB" id="9784450at2"/>
<dbReference type="NCBIfam" id="NF008453">
    <property type="entry name" value="PRK11308.1"/>
    <property type="match status" value="2"/>
</dbReference>
<dbReference type="CDD" id="cd03257">
    <property type="entry name" value="ABC_NikE_OppD_transporters"/>
    <property type="match status" value="2"/>
</dbReference>
<dbReference type="GO" id="GO:0015833">
    <property type="term" value="P:peptide transport"/>
    <property type="evidence" value="ECO:0007669"/>
    <property type="project" value="InterPro"/>
</dbReference>
<dbReference type="SMART" id="SM00382">
    <property type="entry name" value="AAA"/>
    <property type="match status" value="2"/>
</dbReference>
<dbReference type="NCBIfam" id="NF007739">
    <property type="entry name" value="PRK10419.1"/>
    <property type="match status" value="2"/>
</dbReference>
<dbReference type="Pfam" id="PF08352">
    <property type="entry name" value="oligo_HPY"/>
    <property type="match status" value="2"/>
</dbReference>
<dbReference type="KEGG" id="pin:Ping_2421"/>
<dbReference type="InterPro" id="IPR003593">
    <property type="entry name" value="AAA+_ATPase"/>
</dbReference>
<dbReference type="PROSITE" id="PS00211">
    <property type="entry name" value="ABC_TRANSPORTER_1"/>
    <property type="match status" value="2"/>
</dbReference>
<organism evidence="5 6">
    <name type="scientific">Psychromonas ingrahamii (strain DSM 17664 / CCUG 51855 / 37)</name>
    <dbReference type="NCBI Taxonomy" id="357804"/>
    <lineage>
        <taxon>Bacteria</taxon>
        <taxon>Pseudomonadati</taxon>
        <taxon>Pseudomonadota</taxon>
        <taxon>Gammaproteobacteria</taxon>
        <taxon>Alteromonadales</taxon>
        <taxon>Psychromonadaceae</taxon>
        <taxon>Psychromonas</taxon>
    </lineage>
</organism>
<dbReference type="InterPro" id="IPR017871">
    <property type="entry name" value="ABC_transporter-like_CS"/>
</dbReference>
<sequence length="577" mass="63876">MHKHKQKQKHNNNNKGVLLSISNLSIDFETSKGTVRAVEDVSFTLSKGEILALVGESGSGKSVTAYSILNLLDQNGRLAAGEIIYHGMSLHNADSQLLSEVRGREIAMIFQNPMSTLNPIRKVGEHLRDMLRTHGYPSWSTIDAEIEKLLHQVEILDVERVKNAYPFELSGGMCQRVMIALALVCRSRMLIADEPTTGLDVTTQKSIMNLIHNLVKEEGLAVILITHDLSLAAQYCDKFVVMEKGRVVEQNSRDKFFSESKHPYTQKLLLATPSRSASVAGLTAQSPSYLKLPEPVIPKQPLLEVHGLRKIYGQNKKSWLPYQSSTSEFVAVAGSDFSIFPGECVGLVGGSGCGKSTTTRMLSRLEDPSAGRIVFDGIDITQVSSHDFIKHPLRKEIQMVFQDPTGSLNPRHSVLDLIAEPLLRLGPKMKRTEINSKVHSLAEQVGLPLTLIDRLPHQLSGGQKARVGIARAIALEPKLLILDEPTSALDVSVQATVLQLLEHFRRKLGLSYLFVSHDLHVVKMLSQRILVMKEGEIIEQGDTETVMNSSVHPYTKALMDAIPIETEQQMINKQECA</sequence>
<evidence type="ECO:0000256" key="2">
    <source>
        <dbReference type="ARBA" id="ARBA00022741"/>
    </source>
</evidence>
<dbReference type="InterPro" id="IPR003439">
    <property type="entry name" value="ABC_transporter-like_ATP-bd"/>
</dbReference>
<protein>
    <submittedName>
        <fullName evidence="5">ABC transporter for oligopeptide ATP binding protein</fullName>
    </submittedName>
</protein>
<reference evidence="5 6" key="1">
    <citation type="submission" date="2007-01" db="EMBL/GenBank/DDBJ databases">
        <title>Complete sequence of Psychromonas ingrahamii 37.</title>
        <authorList>
            <consortium name="US DOE Joint Genome Institute"/>
            <person name="Copeland A."/>
            <person name="Lucas S."/>
            <person name="Lapidus A."/>
            <person name="Barry K."/>
            <person name="Detter J.C."/>
            <person name="Glavina del Rio T."/>
            <person name="Hammon N."/>
            <person name="Israni S."/>
            <person name="Dalin E."/>
            <person name="Tice H."/>
            <person name="Pitluck S."/>
            <person name="Thompson L.S."/>
            <person name="Brettin T."/>
            <person name="Bruce D."/>
            <person name="Han C."/>
            <person name="Tapia R."/>
            <person name="Schmutz J."/>
            <person name="Larimer F."/>
            <person name="Land M."/>
            <person name="Hauser L."/>
            <person name="Kyrpides N."/>
            <person name="Ivanova N."/>
            <person name="Staley J."/>
            <person name="Richardson P."/>
        </authorList>
    </citation>
    <scope>NUCLEOTIDE SEQUENCE [LARGE SCALE GENOMIC DNA]</scope>
    <source>
        <strain evidence="5 6">37</strain>
    </source>
</reference>
<evidence type="ECO:0000313" key="5">
    <source>
        <dbReference type="EMBL" id="ABM04153.1"/>
    </source>
</evidence>